<feature type="region of interest" description="Disordered" evidence="1">
    <location>
        <begin position="1"/>
        <end position="28"/>
    </location>
</feature>
<reference evidence="2" key="2">
    <citation type="journal article" date="2015" name="Fish Shellfish Immunol.">
        <title>Early steps in the European eel (Anguilla anguilla)-Vibrio vulnificus interaction in the gills: Role of the RtxA13 toxin.</title>
        <authorList>
            <person name="Callol A."/>
            <person name="Pajuelo D."/>
            <person name="Ebbesson L."/>
            <person name="Teles M."/>
            <person name="MacKenzie S."/>
            <person name="Amaro C."/>
        </authorList>
    </citation>
    <scope>NUCLEOTIDE SEQUENCE</scope>
</reference>
<reference evidence="2" key="1">
    <citation type="submission" date="2014-11" db="EMBL/GenBank/DDBJ databases">
        <authorList>
            <person name="Amaro Gonzalez C."/>
        </authorList>
    </citation>
    <scope>NUCLEOTIDE SEQUENCE</scope>
</reference>
<protein>
    <submittedName>
        <fullName evidence="2">Uncharacterized protein</fullName>
    </submittedName>
</protein>
<accession>A0A0E9US97</accession>
<evidence type="ECO:0000313" key="2">
    <source>
        <dbReference type="EMBL" id="JAH68631.1"/>
    </source>
</evidence>
<evidence type="ECO:0000256" key="1">
    <source>
        <dbReference type="SAM" id="MobiDB-lite"/>
    </source>
</evidence>
<proteinExistence type="predicted"/>
<name>A0A0E9US97_ANGAN</name>
<dbReference type="EMBL" id="GBXM01039946">
    <property type="protein sequence ID" value="JAH68631.1"/>
    <property type="molecule type" value="Transcribed_RNA"/>
</dbReference>
<organism evidence="2">
    <name type="scientific">Anguilla anguilla</name>
    <name type="common">European freshwater eel</name>
    <name type="synonym">Muraena anguilla</name>
    <dbReference type="NCBI Taxonomy" id="7936"/>
    <lineage>
        <taxon>Eukaryota</taxon>
        <taxon>Metazoa</taxon>
        <taxon>Chordata</taxon>
        <taxon>Craniata</taxon>
        <taxon>Vertebrata</taxon>
        <taxon>Euteleostomi</taxon>
        <taxon>Actinopterygii</taxon>
        <taxon>Neopterygii</taxon>
        <taxon>Teleostei</taxon>
        <taxon>Anguilliformes</taxon>
        <taxon>Anguillidae</taxon>
        <taxon>Anguilla</taxon>
    </lineage>
</organism>
<sequence>MSVNSSKIQTFASCANAPHKTQTRGGNF</sequence>
<dbReference type="AlphaFoldDB" id="A0A0E9US97"/>